<dbReference type="InterPro" id="IPR033749">
    <property type="entry name" value="Polyprenyl_synt_CS"/>
</dbReference>
<evidence type="ECO:0000256" key="4">
    <source>
        <dbReference type="ARBA" id="ARBA00022723"/>
    </source>
</evidence>
<dbReference type="SFLD" id="SFLDG01017">
    <property type="entry name" value="Polyprenyl_Transferase_Like"/>
    <property type="match status" value="1"/>
</dbReference>
<keyword evidence="6" id="KW-0414">Isoprene biosynthesis</keyword>
<dbReference type="CDD" id="cd00685">
    <property type="entry name" value="Trans_IPPS_HT"/>
    <property type="match status" value="1"/>
</dbReference>
<dbReference type="PANTHER" id="PTHR43281:SF1">
    <property type="entry name" value="FARNESYL DIPHOSPHATE SYNTHASE"/>
    <property type="match status" value="1"/>
</dbReference>
<dbReference type="GO" id="GO:0005737">
    <property type="term" value="C:cytoplasm"/>
    <property type="evidence" value="ECO:0007669"/>
    <property type="project" value="UniProtKB-ARBA"/>
</dbReference>
<dbReference type="NCBIfam" id="NF007877">
    <property type="entry name" value="PRK10581.1"/>
    <property type="match status" value="1"/>
</dbReference>
<evidence type="ECO:0000256" key="6">
    <source>
        <dbReference type="ARBA" id="ARBA00023229"/>
    </source>
</evidence>
<reference evidence="9" key="1">
    <citation type="submission" date="2017-02" db="EMBL/GenBank/DDBJ databases">
        <authorList>
            <person name="Varghese N."/>
            <person name="Submissions S."/>
        </authorList>
    </citation>
    <scope>NUCLEOTIDE SEQUENCE [LARGE SCALE GENOMIC DNA]</scope>
    <source>
        <strain evidence="9">DSM 3072</strain>
    </source>
</reference>
<protein>
    <submittedName>
        <fullName evidence="8">Farnesyl diphosphate synthase</fullName>
    </submittedName>
</protein>
<comment type="similarity">
    <text evidence="2 7">Belongs to the FPP/GGPP synthase family.</text>
</comment>
<evidence type="ECO:0000256" key="5">
    <source>
        <dbReference type="ARBA" id="ARBA00022842"/>
    </source>
</evidence>
<keyword evidence="5" id="KW-0460">Magnesium</keyword>
<dbReference type="RefSeq" id="WP_078929448.1">
    <property type="nucleotide sequence ID" value="NZ_FUXX01000053.1"/>
</dbReference>
<dbReference type="GO" id="GO:0008654">
    <property type="term" value="P:phospholipid biosynthetic process"/>
    <property type="evidence" value="ECO:0007669"/>
    <property type="project" value="UniProtKB-ARBA"/>
</dbReference>
<evidence type="ECO:0000256" key="7">
    <source>
        <dbReference type="RuleBase" id="RU004466"/>
    </source>
</evidence>
<comment type="cofactor">
    <cofactor evidence="1">
        <name>Mg(2+)</name>
        <dbReference type="ChEBI" id="CHEBI:18420"/>
    </cofactor>
</comment>
<dbReference type="EMBL" id="FUXX01000053">
    <property type="protein sequence ID" value="SKA68970.1"/>
    <property type="molecule type" value="Genomic_DNA"/>
</dbReference>
<evidence type="ECO:0000256" key="3">
    <source>
        <dbReference type="ARBA" id="ARBA00022679"/>
    </source>
</evidence>
<dbReference type="Proteomes" id="UP000242432">
    <property type="component" value="Unassembled WGS sequence"/>
</dbReference>
<dbReference type="PANTHER" id="PTHR43281">
    <property type="entry name" value="FARNESYL DIPHOSPHATE SYNTHASE"/>
    <property type="match status" value="1"/>
</dbReference>
<dbReference type="PROSITE" id="PS00723">
    <property type="entry name" value="POLYPRENYL_SYNTHASE_1"/>
    <property type="match status" value="1"/>
</dbReference>
<dbReference type="Pfam" id="PF00348">
    <property type="entry name" value="polyprenyl_synt"/>
    <property type="match status" value="1"/>
</dbReference>
<dbReference type="NCBIfam" id="NF045485">
    <property type="entry name" value="FPPsyn"/>
    <property type="match status" value="1"/>
</dbReference>
<dbReference type="STRING" id="83771.SAMN02910357_02220"/>
<dbReference type="InterPro" id="IPR053378">
    <property type="entry name" value="Prenyl_diphosphate_synthase"/>
</dbReference>
<evidence type="ECO:0000313" key="9">
    <source>
        <dbReference type="Proteomes" id="UP000242432"/>
    </source>
</evidence>
<dbReference type="GO" id="GO:0016114">
    <property type="term" value="P:terpenoid biosynthetic process"/>
    <property type="evidence" value="ECO:0007669"/>
    <property type="project" value="UniProtKB-ARBA"/>
</dbReference>
<evidence type="ECO:0000313" key="8">
    <source>
        <dbReference type="EMBL" id="SKA68970.1"/>
    </source>
</evidence>
<keyword evidence="9" id="KW-1185">Reference proteome</keyword>
<accession>A0A1T4VVD6</accession>
<dbReference type="SUPFAM" id="SSF48576">
    <property type="entry name" value="Terpenoid synthases"/>
    <property type="match status" value="1"/>
</dbReference>
<sequence length="295" mass="32016">MELKDFAASVSKRINSFMEGYLNSFDNDAASLKDAMQYGLLLGGKRARPLLVYATGMALGQSQDKLDYAAAAVECIHAYSLIHDDMPEMDNDKLRRGHETVHVKFGQTLALLAGDALQTLAFEILSDKKSGFSDKSVANLTRILASKAGYSGMCGGQAIDLDSEGKKLSYDQLRLLHSKKTGALIRAAVLMGAYSCDNVSEDDIAVLDEYATWTGLAFQVWDDVLDVIGDTAVMGKTQGADISLDKSTYPSLLGLEESKKFAAECADKAIAALSRLKIDTSMLKQFALFTVNRDH</sequence>
<keyword evidence="4" id="KW-0479">Metal-binding</keyword>
<evidence type="ECO:0000256" key="1">
    <source>
        <dbReference type="ARBA" id="ARBA00001946"/>
    </source>
</evidence>
<dbReference type="GO" id="GO:0046872">
    <property type="term" value="F:metal ion binding"/>
    <property type="evidence" value="ECO:0007669"/>
    <property type="project" value="UniProtKB-KW"/>
</dbReference>
<dbReference type="InterPro" id="IPR008949">
    <property type="entry name" value="Isoprenoid_synthase_dom_sf"/>
</dbReference>
<evidence type="ECO:0000256" key="2">
    <source>
        <dbReference type="ARBA" id="ARBA00006706"/>
    </source>
</evidence>
<dbReference type="GO" id="GO:0004659">
    <property type="term" value="F:prenyltransferase activity"/>
    <property type="evidence" value="ECO:0007669"/>
    <property type="project" value="InterPro"/>
</dbReference>
<keyword evidence="3 7" id="KW-0808">Transferase</keyword>
<proteinExistence type="inferred from homology"/>
<name>A0A1T4VVD6_9GAMM</name>
<dbReference type="InterPro" id="IPR000092">
    <property type="entry name" value="Polyprenyl_synt"/>
</dbReference>
<dbReference type="Gene3D" id="1.10.600.10">
    <property type="entry name" value="Farnesyl Diphosphate Synthase"/>
    <property type="match status" value="1"/>
</dbReference>
<organism evidence="8 9">
    <name type="scientific">Succinivibrio dextrinosolvens DSM 3072</name>
    <dbReference type="NCBI Taxonomy" id="1123324"/>
    <lineage>
        <taxon>Bacteria</taxon>
        <taxon>Pseudomonadati</taxon>
        <taxon>Pseudomonadota</taxon>
        <taxon>Gammaproteobacteria</taxon>
        <taxon>Aeromonadales</taxon>
        <taxon>Succinivibrionaceae</taxon>
        <taxon>Succinivibrio</taxon>
    </lineage>
</organism>
<dbReference type="AlphaFoldDB" id="A0A1T4VVD6"/>
<dbReference type="FunFam" id="1.10.600.10:FF:000001">
    <property type="entry name" value="Geranylgeranyl diphosphate synthase"/>
    <property type="match status" value="1"/>
</dbReference>
<dbReference type="SFLD" id="SFLDS00005">
    <property type="entry name" value="Isoprenoid_Synthase_Type_I"/>
    <property type="match status" value="1"/>
</dbReference>
<gene>
    <name evidence="8" type="ORF">SAMN02745213_02141</name>
</gene>